<dbReference type="PANTHER" id="PTHR11475">
    <property type="entry name" value="OXIDASE/PEROXIDASE"/>
    <property type="match status" value="1"/>
</dbReference>
<dbReference type="InterPro" id="IPR037120">
    <property type="entry name" value="Haem_peroxidase_sf_animal"/>
</dbReference>
<dbReference type="GO" id="GO:0005576">
    <property type="term" value="C:extracellular region"/>
    <property type="evidence" value="ECO:0007669"/>
    <property type="project" value="UniProtKB-SubCell"/>
</dbReference>
<gene>
    <name evidence="5" type="ORF">HERILL_LOCUS1188</name>
</gene>
<evidence type="ECO:0000256" key="4">
    <source>
        <dbReference type="ARBA" id="ARBA00023180"/>
    </source>
</evidence>
<accession>A0A7R8UDE9</accession>
<protein>
    <submittedName>
        <fullName evidence="5">Uncharacterized protein</fullName>
    </submittedName>
</protein>
<evidence type="ECO:0000256" key="1">
    <source>
        <dbReference type="ARBA" id="ARBA00004613"/>
    </source>
</evidence>
<dbReference type="InterPro" id="IPR010255">
    <property type="entry name" value="Haem_peroxidase_sf"/>
</dbReference>
<keyword evidence="3" id="KW-0575">Peroxidase</keyword>
<evidence type="ECO:0000313" key="5">
    <source>
        <dbReference type="EMBL" id="CAD7077887.1"/>
    </source>
</evidence>
<dbReference type="InterPro" id="IPR019791">
    <property type="entry name" value="Haem_peroxidase_animal"/>
</dbReference>
<dbReference type="PANTHER" id="PTHR11475:SF4">
    <property type="entry name" value="CHORION PEROXIDASE"/>
    <property type="match status" value="1"/>
</dbReference>
<dbReference type="Proteomes" id="UP000594454">
    <property type="component" value="Chromosome 1"/>
</dbReference>
<dbReference type="InParanoid" id="A0A7R8UDE9"/>
<dbReference type="GO" id="GO:0006979">
    <property type="term" value="P:response to oxidative stress"/>
    <property type="evidence" value="ECO:0007669"/>
    <property type="project" value="InterPro"/>
</dbReference>
<dbReference type="SUPFAM" id="SSF48113">
    <property type="entry name" value="Heme-dependent peroxidases"/>
    <property type="match status" value="1"/>
</dbReference>
<evidence type="ECO:0000313" key="6">
    <source>
        <dbReference type="Proteomes" id="UP000594454"/>
    </source>
</evidence>
<dbReference type="Gene3D" id="1.10.640.10">
    <property type="entry name" value="Haem peroxidase domain superfamily, animal type"/>
    <property type="match status" value="1"/>
</dbReference>
<keyword evidence="4" id="KW-0325">Glycoprotein</keyword>
<evidence type="ECO:0000256" key="3">
    <source>
        <dbReference type="ARBA" id="ARBA00022559"/>
    </source>
</evidence>
<keyword evidence="6" id="KW-1185">Reference proteome</keyword>
<keyword evidence="2" id="KW-0964">Secreted</keyword>
<dbReference type="PROSITE" id="PS50292">
    <property type="entry name" value="PEROXIDASE_3"/>
    <property type="match status" value="1"/>
</dbReference>
<sequence length="107" mass="12262">MGDRYFFENGKQPYPFTPEQLDEIRKASAARLMCYNADIKHRAFEVICPRNNLEGCSELPKLSLLKWLDWKHIKAEEVNSTGLNVEKVIPVDVKTEEVSPTEPVNLA</sequence>
<dbReference type="EMBL" id="LR899009">
    <property type="protein sequence ID" value="CAD7077887.1"/>
    <property type="molecule type" value="Genomic_DNA"/>
</dbReference>
<keyword evidence="3" id="KW-0560">Oxidoreductase</keyword>
<dbReference type="OrthoDB" id="8025338at2759"/>
<evidence type="ECO:0000256" key="2">
    <source>
        <dbReference type="ARBA" id="ARBA00022525"/>
    </source>
</evidence>
<dbReference type="GO" id="GO:0004601">
    <property type="term" value="F:peroxidase activity"/>
    <property type="evidence" value="ECO:0007669"/>
    <property type="project" value="UniProtKB-KW"/>
</dbReference>
<dbReference type="Pfam" id="PF03098">
    <property type="entry name" value="An_peroxidase"/>
    <property type="match status" value="1"/>
</dbReference>
<dbReference type="GO" id="GO:0020037">
    <property type="term" value="F:heme binding"/>
    <property type="evidence" value="ECO:0007669"/>
    <property type="project" value="InterPro"/>
</dbReference>
<reference evidence="5 6" key="1">
    <citation type="submission" date="2020-11" db="EMBL/GenBank/DDBJ databases">
        <authorList>
            <person name="Wallbank WR R."/>
            <person name="Pardo Diaz C."/>
            <person name="Kozak K."/>
            <person name="Martin S."/>
            <person name="Jiggins C."/>
            <person name="Moest M."/>
            <person name="Warren A I."/>
            <person name="Generalovic N T."/>
            <person name="Byers J.R.P. K."/>
            <person name="Montejo-Kovacevich G."/>
            <person name="Yen C E."/>
        </authorList>
    </citation>
    <scope>NUCLEOTIDE SEQUENCE [LARGE SCALE GENOMIC DNA]</scope>
</reference>
<name>A0A7R8UDE9_HERIL</name>
<comment type="subcellular location">
    <subcellularLocation>
        <location evidence="1">Secreted</location>
    </subcellularLocation>
</comment>
<proteinExistence type="predicted"/>
<organism evidence="5 6">
    <name type="scientific">Hermetia illucens</name>
    <name type="common">Black soldier fly</name>
    <dbReference type="NCBI Taxonomy" id="343691"/>
    <lineage>
        <taxon>Eukaryota</taxon>
        <taxon>Metazoa</taxon>
        <taxon>Ecdysozoa</taxon>
        <taxon>Arthropoda</taxon>
        <taxon>Hexapoda</taxon>
        <taxon>Insecta</taxon>
        <taxon>Pterygota</taxon>
        <taxon>Neoptera</taxon>
        <taxon>Endopterygota</taxon>
        <taxon>Diptera</taxon>
        <taxon>Brachycera</taxon>
        <taxon>Stratiomyomorpha</taxon>
        <taxon>Stratiomyidae</taxon>
        <taxon>Hermetiinae</taxon>
        <taxon>Hermetia</taxon>
    </lineage>
</organism>
<dbReference type="AlphaFoldDB" id="A0A7R8UDE9"/>